<evidence type="ECO:0000313" key="8">
    <source>
        <dbReference type="Proteomes" id="UP000483820"/>
    </source>
</evidence>
<dbReference type="GO" id="GO:0016020">
    <property type="term" value="C:membrane"/>
    <property type="evidence" value="ECO:0007669"/>
    <property type="project" value="UniProtKB-SubCell"/>
</dbReference>
<protein>
    <recommendedName>
        <fullName evidence="9">G-protein coupled receptors family 1 profile domain-containing protein</fullName>
    </recommendedName>
</protein>
<dbReference type="PANTHER" id="PTHR22945">
    <property type="entry name" value="SERPENTINE RECEPTOR, CLASS D DELTA"/>
    <property type="match status" value="1"/>
</dbReference>
<evidence type="ECO:0000256" key="6">
    <source>
        <dbReference type="SAM" id="Phobius"/>
    </source>
</evidence>
<feature type="transmembrane region" description="Helical" evidence="6">
    <location>
        <begin position="164"/>
        <end position="185"/>
    </location>
</feature>
<name>A0A6A5HQ05_CAERE</name>
<evidence type="ECO:0000256" key="2">
    <source>
        <dbReference type="ARBA" id="ARBA00009166"/>
    </source>
</evidence>
<dbReference type="InterPro" id="IPR019421">
    <property type="entry name" value="7TM_GPCR_serpentine_rcpt_Srd"/>
</dbReference>
<gene>
    <name evidence="7" type="ORF">GCK72_000155</name>
</gene>
<dbReference type="KEGG" id="crq:GCK72_000155"/>
<dbReference type="EMBL" id="WUAV01000001">
    <property type="protein sequence ID" value="KAF1768343.1"/>
    <property type="molecule type" value="Genomic_DNA"/>
</dbReference>
<dbReference type="SUPFAM" id="SSF81321">
    <property type="entry name" value="Family A G protein-coupled receptor-like"/>
    <property type="match status" value="1"/>
</dbReference>
<evidence type="ECO:0000256" key="5">
    <source>
        <dbReference type="ARBA" id="ARBA00023136"/>
    </source>
</evidence>
<reference evidence="7 8" key="1">
    <citation type="submission" date="2019-12" db="EMBL/GenBank/DDBJ databases">
        <title>Chromosome-level assembly of the Caenorhabditis remanei genome.</title>
        <authorList>
            <person name="Teterina A.A."/>
            <person name="Willis J.H."/>
            <person name="Phillips P.C."/>
        </authorList>
    </citation>
    <scope>NUCLEOTIDE SEQUENCE [LARGE SCALE GENOMIC DNA]</scope>
    <source>
        <strain evidence="7 8">PX506</strain>
        <tissue evidence="7">Whole organism</tissue>
    </source>
</reference>
<sequence length="250" mass="28048">MAVLANGLCRKFGPHVCFGCYHVFVGISSSVAMSITTTVVFRYSLIKNWRLRRNSLIALVLGSHIPPLIATLTPFTAPWNFEIVREQSIREHPSHDLSIYTPFSGFADTKSLQFLFVTGAVAVGAYGVPMVSVFIIRKILELTKTHSKLSNNTKRHTRTLMKGLACQAMLPLISYFPIMTLYLITQFTAEEFLITEHLLNIMTCLPALIDPFISFYFIVPYRHAILRVVGKKANSTIVDVSTAHKSTLHE</sequence>
<dbReference type="RefSeq" id="XP_053590947.1">
    <property type="nucleotide sequence ID" value="XM_053722302.1"/>
</dbReference>
<evidence type="ECO:0000256" key="4">
    <source>
        <dbReference type="ARBA" id="ARBA00022989"/>
    </source>
</evidence>
<evidence type="ECO:0008006" key="9">
    <source>
        <dbReference type="Google" id="ProtNLM"/>
    </source>
</evidence>
<keyword evidence="5 6" id="KW-0472">Membrane</keyword>
<dbReference type="CTD" id="9822663"/>
<evidence type="ECO:0000256" key="1">
    <source>
        <dbReference type="ARBA" id="ARBA00004141"/>
    </source>
</evidence>
<accession>A0A6A5HQ05</accession>
<comment type="subcellular location">
    <subcellularLocation>
        <location evidence="1">Membrane</location>
        <topology evidence="1">Multi-pass membrane protein</topology>
    </subcellularLocation>
</comment>
<comment type="similarity">
    <text evidence="2">Belongs to the nematode receptor-like protein srd family.</text>
</comment>
<feature type="transmembrane region" description="Helical" evidence="6">
    <location>
        <begin position="56"/>
        <end position="77"/>
    </location>
</feature>
<comment type="caution">
    <text evidence="7">The sequence shown here is derived from an EMBL/GenBank/DDBJ whole genome shotgun (WGS) entry which is preliminary data.</text>
</comment>
<keyword evidence="3 6" id="KW-0812">Transmembrane</keyword>
<evidence type="ECO:0000256" key="3">
    <source>
        <dbReference type="ARBA" id="ARBA00022692"/>
    </source>
</evidence>
<organism evidence="7 8">
    <name type="scientific">Caenorhabditis remanei</name>
    <name type="common">Caenorhabditis vulgaris</name>
    <dbReference type="NCBI Taxonomy" id="31234"/>
    <lineage>
        <taxon>Eukaryota</taxon>
        <taxon>Metazoa</taxon>
        <taxon>Ecdysozoa</taxon>
        <taxon>Nematoda</taxon>
        <taxon>Chromadorea</taxon>
        <taxon>Rhabditida</taxon>
        <taxon>Rhabditina</taxon>
        <taxon>Rhabditomorpha</taxon>
        <taxon>Rhabditoidea</taxon>
        <taxon>Rhabditidae</taxon>
        <taxon>Peloderinae</taxon>
        <taxon>Caenorhabditis</taxon>
    </lineage>
</organism>
<keyword evidence="4 6" id="KW-1133">Transmembrane helix</keyword>
<dbReference type="InterPro" id="IPR050920">
    <property type="entry name" value="Nematode_rcpt-like_delta"/>
</dbReference>
<feature type="transmembrane region" description="Helical" evidence="6">
    <location>
        <begin position="21"/>
        <end position="44"/>
    </location>
</feature>
<proteinExistence type="inferred from homology"/>
<dbReference type="AlphaFoldDB" id="A0A6A5HQ05"/>
<dbReference type="PANTHER" id="PTHR22945:SF48">
    <property type="entry name" value="SERPENTINE RECEPTOR, CLASS D (DELTA)"/>
    <property type="match status" value="1"/>
</dbReference>
<dbReference type="GeneID" id="9822663"/>
<dbReference type="Gene3D" id="1.20.1070.10">
    <property type="entry name" value="Rhodopsin 7-helix transmembrane proteins"/>
    <property type="match status" value="1"/>
</dbReference>
<feature type="transmembrane region" description="Helical" evidence="6">
    <location>
        <begin position="112"/>
        <end position="136"/>
    </location>
</feature>
<dbReference type="Pfam" id="PF10317">
    <property type="entry name" value="7TM_GPCR_Srd"/>
    <property type="match status" value="1"/>
</dbReference>
<evidence type="ECO:0000313" key="7">
    <source>
        <dbReference type="EMBL" id="KAF1768343.1"/>
    </source>
</evidence>
<feature type="transmembrane region" description="Helical" evidence="6">
    <location>
        <begin position="197"/>
        <end position="219"/>
    </location>
</feature>
<dbReference type="Proteomes" id="UP000483820">
    <property type="component" value="Chromosome I"/>
</dbReference>